<protein>
    <submittedName>
        <fullName evidence="1">Uncharacterized protein</fullName>
    </submittedName>
</protein>
<accession>A0A4Z1A9L9</accession>
<proteinExistence type="predicted"/>
<keyword evidence="2" id="KW-1185">Reference proteome</keyword>
<dbReference type="EMBL" id="RQHS01000019">
    <property type="protein sequence ID" value="TGM97302.1"/>
    <property type="molecule type" value="Genomic_DNA"/>
</dbReference>
<dbReference type="Proteomes" id="UP000297241">
    <property type="component" value="Unassembled WGS sequence"/>
</dbReference>
<name>A0A4Z1A9L9_9LEPT</name>
<dbReference type="RefSeq" id="WP_135757609.1">
    <property type="nucleotide sequence ID" value="NZ_RQHS01000019.1"/>
</dbReference>
<evidence type="ECO:0000313" key="2">
    <source>
        <dbReference type="Proteomes" id="UP000297241"/>
    </source>
</evidence>
<sequence length="209" mass="24212">MIELNNLIDGVTAIATSMGVGVACSGLKTWKQQILGNKKYEISIETLIKLRILLNLVKRFRAPFIPASEAFESYKTKKGVPLDLMDSKELDQANNYAMESRWAKVIEAFSDFESSFIKLEVIFSEKKLNESVGTERITEVLYRLSDAWRQHTYYLSQLEKTTLPNKRMELDQKIETVEKILYSHMGTEIDKELESYYSDFAKEFKEHTK</sequence>
<comment type="caution">
    <text evidence="1">The sequence shown here is derived from an EMBL/GenBank/DDBJ whole genome shotgun (WGS) entry which is preliminary data.</text>
</comment>
<reference evidence="1" key="1">
    <citation type="journal article" date="2019" name="PLoS Negl. Trop. Dis.">
        <title>Revisiting the worldwide diversity of Leptospira species in the environment.</title>
        <authorList>
            <person name="Vincent A.T."/>
            <person name="Schiettekatte O."/>
            <person name="Bourhy P."/>
            <person name="Veyrier F.J."/>
            <person name="Picardeau M."/>
        </authorList>
    </citation>
    <scope>NUCLEOTIDE SEQUENCE [LARGE SCALE GENOMIC DNA]</scope>
    <source>
        <strain evidence="1">201601113</strain>
    </source>
</reference>
<organism evidence="1 2">
    <name type="scientific">Leptospira dzoumogneensis</name>
    <dbReference type="NCBI Taxonomy" id="2484904"/>
    <lineage>
        <taxon>Bacteria</taxon>
        <taxon>Pseudomonadati</taxon>
        <taxon>Spirochaetota</taxon>
        <taxon>Spirochaetia</taxon>
        <taxon>Leptospirales</taxon>
        <taxon>Leptospiraceae</taxon>
        <taxon>Leptospira</taxon>
    </lineage>
</organism>
<evidence type="ECO:0000313" key="1">
    <source>
        <dbReference type="EMBL" id="TGM97302.1"/>
    </source>
</evidence>
<dbReference type="OrthoDB" id="9898245at2"/>
<dbReference type="AlphaFoldDB" id="A0A4Z1A9L9"/>
<gene>
    <name evidence="1" type="ORF">EHR06_14225</name>
</gene>